<evidence type="ECO:0000259" key="1">
    <source>
        <dbReference type="Pfam" id="PF14947"/>
    </source>
</evidence>
<name>A0A2K5ASQ0_9ARCH</name>
<reference evidence="3" key="1">
    <citation type="submission" date="2018-01" db="EMBL/GenBank/DDBJ databases">
        <authorList>
            <person name="Kerou L M."/>
        </authorList>
    </citation>
    <scope>NUCLEOTIDE SEQUENCE [LARGE SCALE GENOMIC DNA]</scope>
    <source>
        <strain evidence="3">SCU2</strain>
    </source>
</reference>
<protein>
    <recommendedName>
        <fullName evidence="1">ArnR1-like winged helix-turn-helix domain-containing protein</fullName>
    </recommendedName>
</protein>
<dbReference type="KEGG" id="ncv:NCAV_1509"/>
<sequence>MHKKDRRERFDIIYNILTILNNENVYKTILARKAKLDSRSIDKYVNLLQRTNLITVDASKGGRHILKITEKGRAFLNIYEELIRLIRC</sequence>
<dbReference type="Gene3D" id="1.10.10.10">
    <property type="entry name" value="Winged helix-like DNA-binding domain superfamily/Winged helix DNA-binding domain"/>
    <property type="match status" value="1"/>
</dbReference>
<evidence type="ECO:0000313" key="3">
    <source>
        <dbReference type="Proteomes" id="UP000236248"/>
    </source>
</evidence>
<keyword evidence="3" id="KW-1185">Reference proteome</keyword>
<dbReference type="Proteomes" id="UP000236248">
    <property type="component" value="Chromosome NCAV"/>
</dbReference>
<accession>A0A2K5ASQ0</accession>
<feature type="domain" description="ArnR1-like winged helix-turn-helix" evidence="1">
    <location>
        <begin position="6"/>
        <end position="85"/>
    </location>
</feature>
<dbReference type="RefSeq" id="WP_158648663.1">
    <property type="nucleotide sequence ID" value="NZ_LT981265.1"/>
</dbReference>
<dbReference type="InterPro" id="IPR036388">
    <property type="entry name" value="WH-like_DNA-bd_sf"/>
</dbReference>
<proteinExistence type="predicted"/>
<dbReference type="EMBL" id="LT981265">
    <property type="protein sequence ID" value="SPC34675.1"/>
    <property type="molecule type" value="Genomic_DNA"/>
</dbReference>
<gene>
    <name evidence="2" type="ORF">NCAV_1509</name>
</gene>
<dbReference type="InterPro" id="IPR038723">
    <property type="entry name" value="ArnR1-like_HTH"/>
</dbReference>
<dbReference type="GeneID" id="41595498"/>
<organism evidence="2 3">
    <name type="scientific">Candidatus Nitrosocaldus cavascurensis</name>
    <dbReference type="NCBI Taxonomy" id="2058097"/>
    <lineage>
        <taxon>Archaea</taxon>
        <taxon>Nitrososphaerota</taxon>
        <taxon>Nitrososphaeria</taxon>
        <taxon>Candidatus Nitrosocaldales</taxon>
        <taxon>Candidatus Nitrosocaldaceae</taxon>
        <taxon>Candidatus Nitrosocaldus</taxon>
    </lineage>
</organism>
<dbReference type="Pfam" id="PF14947">
    <property type="entry name" value="HTH_45"/>
    <property type="match status" value="1"/>
</dbReference>
<dbReference type="SUPFAM" id="SSF46785">
    <property type="entry name" value="Winged helix' DNA-binding domain"/>
    <property type="match status" value="1"/>
</dbReference>
<dbReference type="AlphaFoldDB" id="A0A2K5ASQ0"/>
<dbReference type="InterPro" id="IPR036390">
    <property type="entry name" value="WH_DNA-bd_sf"/>
</dbReference>
<evidence type="ECO:0000313" key="2">
    <source>
        <dbReference type="EMBL" id="SPC34675.1"/>
    </source>
</evidence>